<dbReference type="EMBL" id="JAHKSW010000016">
    <property type="protein sequence ID" value="KAG7322742.1"/>
    <property type="molecule type" value="Genomic_DNA"/>
</dbReference>
<keyword evidence="6" id="KW-0217">Developmental protein</keyword>
<dbReference type="GO" id="GO:0055038">
    <property type="term" value="C:recycling endosome membrane"/>
    <property type="evidence" value="ECO:0007669"/>
    <property type="project" value="UniProtKB-SubCell"/>
</dbReference>
<organism evidence="31 32">
    <name type="scientific">Hemibagrus wyckioides</name>
    <dbReference type="NCBI Taxonomy" id="337641"/>
    <lineage>
        <taxon>Eukaryota</taxon>
        <taxon>Metazoa</taxon>
        <taxon>Chordata</taxon>
        <taxon>Craniata</taxon>
        <taxon>Vertebrata</taxon>
        <taxon>Euteleostomi</taxon>
        <taxon>Actinopterygii</taxon>
        <taxon>Neopterygii</taxon>
        <taxon>Teleostei</taxon>
        <taxon>Ostariophysi</taxon>
        <taxon>Siluriformes</taxon>
        <taxon>Bagridae</taxon>
        <taxon>Hemibagrus</taxon>
    </lineage>
</organism>
<feature type="transmembrane region" description="Helical" evidence="29">
    <location>
        <begin position="200"/>
        <end position="224"/>
    </location>
</feature>
<dbReference type="InterPro" id="IPR006153">
    <property type="entry name" value="Cation/H_exchanger_TM"/>
</dbReference>
<dbReference type="FunFam" id="2.10.110.10:FF:000050">
    <property type="entry name" value="Four and a half LIM domains protein 1"/>
    <property type="match status" value="1"/>
</dbReference>
<sequence length="925" mass="103025">MQVCEGGGLVDAVSERRAQVSHQRDSANLLTAAVLLSLTILTVWSFKHRRIIFLHETGLAMIYGLLVGVVLRYGVHTEQDVSNVTDVCVMESSPVSLVVNVSGRFYEYTLRGEVNEGDHTSNTEILRKATFDPEVFFNILLPPIIFHAGYSLKRKHFFRNLGSILSYAFVGTLVSSFVIGLVMFGCVVVMSKLGQLAGDFFFTDCLFFGAIVSATDPVTVLAIFNELKVDVDLYALLFGESVLNDAVAIVLSSSIVAYQPSGQDSHSFDGGAMLTSLGVFLGVFSGSFVLGSAAGVLTALLTKFTRLSDFPLLETALFFLMSWSTFLLAEACGITGVVSVLFCGITQAHYTYNNLSTESKKRTKELFELLNFLAENFIFSYMGVTLFSFQHHVFNIVFITGAFLAIFLGRIANIYPLSFLLNLGRANPISSRFQHVMMFAGLRGAMTFALSIRDTSTYARKMMFSTILIIVFLTVWVCGGGTTPMLTLMNIRVGVDEDQENLVEDCASGRDSAWPFRLWYKFDHNYLKPLLTHTDRPLTHSCCTPLAHCSTIQHSQQEEDDDDDDSELILSNRSSLLYSELRDLSDLSDISDISDLSVPSIPSNQDATRLHPDHPAESRTPSLPSSSSSSPILLHNNIRVSCCVNMSDRFACFYCRDDLSGKKYVQKDDKPVCVRCFDKFCANNCAECRRSISTDSKELHYKGRYWHEDCFRCSKCYKNLAKESFSVKEDRILCGKCSSREDAPRCHACYKPILAGTENVEYKGNVFHDDCFTCFKCKKPIGSESFVTKNENVYCSGCHESKFAKHCTACRKPITAGGVNYQDQPWHSECLVCVVCVKPLAGTRFTSHEQKLYCVDCYKTNVAKKCSSCQNPITGFGKATNVVNYEGGTWHDYCFTCRKCSANLAEKRFISKDGNIYCTDCAKKV</sequence>
<dbReference type="Pfam" id="PF00412">
    <property type="entry name" value="LIM"/>
    <property type="match status" value="4"/>
</dbReference>
<dbReference type="InterPro" id="IPR018422">
    <property type="entry name" value="Cation/H_exchanger_CPA1"/>
</dbReference>
<dbReference type="GO" id="GO:0008270">
    <property type="term" value="F:zinc ion binding"/>
    <property type="evidence" value="ECO:0007669"/>
    <property type="project" value="UniProtKB-KW"/>
</dbReference>
<evidence type="ECO:0000256" key="12">
    <source>
        <dbReference type="ARBA" id="ARBA00022737"/>
    </source>
</evidence>
<dbReference type="PANTHER" id="PTHR10110:SF153">
    <property type="entry name" value="SODIUM_HYDROGEN EXCHANGER"/>
    <property type="match status" value="1"/>
</dbReference>
<keyword evidence="12" id="KW-0677">Repeat</keyword>
<keyword evidence="22 27" id="KW-0406">Ion transport</keyword>
<keyword evidence="16 26" id="KW-0862">Zinc</keyword>
<dbReference type="PANTHER" id="PTHR10110">
    <property type="entry name" value="SODIUM/HYDROGEN EXCHANGER"/>
    <property type="match status" value="1"/>
</dbReference>
<dbReference type="Gene3D" id="6.10.140.1330">
    <property type="match status" value="1"/>
</dbReference>
<evidence type="ECO:0000256" key="18">
    <source>
        <dbReference type="ARBA" id="ARBA00022989"/>
    </source>
</evidence>
<dbReference type="SUPFAM" id="SSF57716">
    <property type="entry name" value="Glucocorticoid receptor-like (DNA-binding domain)"/>
    <property type="match status" value="5"/>
</dbReference>
<feature type="transmembrane region" description="Helical" evidence="29">
    <location>
        <begin position="236"/>
        <end position="258"/>
    </location>
</feature>
<evidence type="ECO:0000313" key="32">
    <source>
        <dbReference type="Proteomes" id="UP000824219"/>
    </source>
</evidence>
<evidence type="ECO:0000256" key="26">
    <source>
        <dbReference type="PROSITE-ProRule" id="PRU00125"/>
    </source>
</evidence>
<evidence type="ECO:0000256" key="22">
    <source>
        <dbReference type="ARBA" id="ARBA00023065"/>
    </source>
</evidence>
<evidence type="ECO:0000256" key="5">
    <source>
        <dbReference type="ARBA" id="ARBA00022448"/>
    </source>
</evidence>
<evidence type="ECO:0000256" key="1">
    <source>
        <dbReference type="ARBA" id="ARBA00004195"/>
    </source>
</evidence>
<dbReference type="FunFam" id="2.10.110.10:FF:000072">
    <property type="entry name" value="Four and a half LIM domains protein 1"/>
    <property type="match status" value="1"/>
</dbReference>
<feature type="transmembrane region" description="Helical" evidence="29">
    <location>
        <begin position="464"/>
        <end position="486"/>
    </location>
</feature>
<keyword evidence="32" id="KW-1185">Reference proteome</keyword>
<keyword evidence="10 27" id="KW-0812">Transmembrane</keyword>
<keyword evidence="21" id="KW-0915">Sodium</keyword>
<proteinExistence type="inferred from homology"/>
<dbReference type="GO" id="GO:0098719">
    <property type="term" value="P:sodium ion import across plasma membrane"/>
    <property type="evidence" value="ECO:0007669"/>
    <property type="project" value="TreeGrafter"/>
</dbReference>
<keyword evidence="7" id="KW-1003">Cell membrane</keyword>
<dbReference type="GO" id="GO:0030154">
    <property type="term" value="P:cell differentiation"/>
    <property type="evidence" value="ECO:0007669"/>
    <property type="project" value="UniProtKB-KW"/>
</dbReference>
<feature type="transmembrane region" description="Helical" evidence="29">
    <location>
        <begin position="27"/>
        <end position="46"/>
    </location>
</feature>
<dbReference type="Pfam" id="PF00999">
    <property type="entry name" value="Na_H_Exchanger"/>
    <property type="match status" value="1"/>
</dbReference>
<evidence type="ECO:0000256" key="16">
    <source>
        <dbReference type="ARBA" id="ARBA00022833"/>
    </source>
</evidence>
<dbReference type="Proteomes" id="UP000824219">
    <property type="component" value="Linkage Group LG16"/>
</dbReference>
<accession>A0A9D3NKY5</accession>
<comment type="subcellular location">
    <subcellularLocation>
        <location evidence="3">Cell membrane</location>
        <topology evidence="3">Multi-pass membrane protein</topology>
    </subcellularLocation>
    <subcellularLocation>
        <location evidence="2">Cytoplasm</location>
    </subcellularLocation>
    <subcellularLocation>
        <location evidence="1">Recycling endosome membrane</location>
        <topology evidence="1">Multi-pass membrane protein</topology>
    </subcellularLocation>
</comment>
<dbReference type="FunFam" id="2.10.110.10:FF:000013">
    <property type="entry name" value="Four and a half LIM domains 1"/>
    <property type="match status" value="1"/>
</dbReference>
<keyword evidence="8" id="KW-0963">Cytoplasm</keyword>
<feature type="region of interest" description="Disordered" evidence="28">
    <location>
        <begin position="598"/>
        <end position="629"/>
    </location>
</feature>
<keyword evidence="24 27" id="KW-0739">Sodium transport</keyword>
<dbReference type="Gene3D" id="2.10.110.10">
    <property type="entry name" value="Cysteine Rich Protein"/>
    <property type="match status" value="4"/>
</dbReference>
<dbReference type="CDD" id="cd09424">
    <property type="entry name" value="LIM2_FHL1"/>
    <property type="match status" value="1"/>
</dbReference>
<dbReference type="CDD" id="cd09348">
    <property type="entry name" value="LIM4_FHL1"/>
    <property type="match status" value="1"/>
</dbReference>
<evidence type="ECO:0000256" key="3">
    <source>
        <dbReference type="ARBA" id="ARBA00004651"/>
    </source>
</evidence>
<dbReference type="GO" id="GO:0051453">
    <property type="term" value="P:regulation of intracellular pH"/>
    <property type="evidence" value="ECO:0007669"/>
    <property type="project" value="TreeGrafter"/>
</dbReference>
<dbReference type="PROSITE" id="PS50023">
    <property type="entry name" value="LIM_DOMAIN_2"/>
    <property type="match status" value="3"/>
</dbReference>
<evidence type="ECO:0000256" key="27">
    <source>
        <dbReference type="RuleBase" id="RU003722"/>
    </source>
</evidence>
<dbReference type="GO" id="GO:0015385">
    <property type="term" value="F:sodium:proton antiporter activity"/>
    <property type="evidence" value="ECO:0007669"/>
    <property type="project" value="InterPro"/>
</dbReference>
<feature type="transmembrane region" description="Helical" evidence="29">
    <location>
        <begin position="396"/>
        <end position="415"/>
    </location>
</feature>
<comment type="caution">
    <text evidence="31">The sequence shown here is derived from an EMBL/GenBank/DDBJ whole genome shotgun (WGS) entry which is preliminary data.</text>
</comment>
<feature type="transmembrane region" description="Helical" evidence="29">
    <location>
        <begin position="135"/>
        <end position="152"/>
    </location>
</feature>
<dbReference type="GO" id="GO:0005886">
    <property type="term" value="C:plasma membrane"/>
    <property type="evidence" value="ECO:0007669"/>
    <property type="project" value="UniProtKB-SubCell"/>
</dbReference>
<dbReference type="NCBIfam" id="TIGR00840">
    <property type="entry name" value="b_cpa1"/>
    <property type="match status" value="1"/>
</dbReference>
<evidence type="ECO:0000256" key="20">
    <source>
        <dbReference type="ARBA" id="ARBA00023038"/>
    </source>
</evidence>
<name>A0A9D3NKY5_9TELE</name>
<dbReference type="GO" id="GO:0015386">
    <property type="term" value="F:potassium:proton antiporter activity"/>
    <property type="evidence" value="ECO:0007669"/>
    <property type="project" value="TreeGrafter"/>
</dbReference>
<dbReference type="AlphaFoldDB" id="A0A9D3NKY5"/>
<evidence type="ECO:0000256" key="15">
    <source>
        <dbReference type="ARBA" id="ARBA00022782"/>
    </source>
</evidence>
<evidence type="ECO:0000256" key="13">
    <source>
        <dbReference type="ARBA" id="ARBA00022753"/>
    </source>
</evidence>
<gene>
    <name evidence="31" type="ORF">KOW79_014088</name>
</gene>
<evidence type="ECO:0000256" key="23">
    <source>
        <dbReference type="ARBA" id="ARBA00023136"/>
    </source>
</evidence>
<dbReference type="CDD" id="cd09344">
    <property type="entry name" value="LIM1_FHL1"/>
    <property type="match status" value="1"/>
</dbReference>
<dbReference type="PROSITE" id="PS00478">
    <property type="entry name" value="LIM_DOMAIN_1"/>
    <property type="match status" value="3"/>
</dbReference>
<feature type="transmembrane region" description="Helical" evidence="29">
    <location>
        <begin position="316"/>
        <end position="349"/>
    </location>
</feature>
<dbReference type="OrthoDB" id="196264at2759"/>
<evidence type="ECO:0000256" key="10">
    <source>
        <dbReference type="ARBA" id="ARBA00022692"/>
    </source>
</evidence>
<keyword evidence="19" id="KW-0007">Acetylation</keyword>
<evidence type="ECO:0000256" key="21">
    <source>
        <dbReference type="ARBA" id="ARBA00023053"/>
    </source>
</evidence>
<keyword evidence="17" id="KW-0832">Ubl conjugation</keyword>
<feature type="compositionally biased region" description="Basic and acidic residues" evidence="28">
    <location>
        <begin position="608"/>
        <end position="617"/>
    </location>
</feature>
<dbReference type="CDD" id="cd09429">
    <property type="entry name" value="LIM3_FHL1"/>
    <property type="match status" value="1"/>
</dbReference>
<feature type="transmembrane region" description="Helical" evidence="29">
    <location>
        <begin position="58"/>
        <end position="75"/>
    </location>
</feature>
<evidence type="ECO:0000256" key="19">
    <source>
        <dbReference type="ARBA" id="ARBA00022990"/>
    </source>
</evidence>
<evidence type="ECO:0000256" key="11">
    <source>
        <dbReference type="ARBA" id="ARBA00022723"/>
    </source>
</evidence>
<keyword evidence="14" id="KW-0863">Zinc-finger</keyword>
<keyword evidence="5 27" id="KW-0813">Transport</keyword>
<feature type="domain" description="LIM zinc-binding" evidence="30">
    <location>
        <begin position="745"/>
        <end position="805"/>
    </location>
</feature>
<feature type="domain" description="LIM zinc-binding" evidence="30">
    <location>
        <begin position="864"/>
        <end position="925"/>
    </location>
</feature>
<feature type="transmembrane region" description="Helical" evidence="29">
    <location>
        <begin position="278"/>
        <end position="304"/>
    </location>
</feature>
<feature type="transmembrane region" description="Helical" evidence="29">
    <location>
        <begin position="164"/>
        <end position="194"/>
    </location>
</feature>
<feature type="transmembrane region" description="Helical" evidence="29">
    <location>
        <begin position="435"/>
        <end position="452"/>
    </location>
</feature>
<evidence type="ECO:0000256" key="7">
    <source>
        <dbReference type="ARBA" id="ARBA00022475"/>
    </source>
</evidence>
<keyword evidence="27" id="KW-0050">Antiport</keyword>
<evidence type="ECO:0000256" key="28">
    <source>
        <dbReference type="SAM" id="MobiDB-lite"/>
    </source>
</evidence>
<evidence type="ECO:0000256" key="25">
    <source>
        <dbReference type="ARBA" id="ARBA00059927"/>
    </source>
</evidence>
<evidence type="ECO:0000256" key="29">
    <source>
        <dbReference type="SAM" id="Phobius"/>
    </source>
</evidence>
<dbReference type="InterPro" id="IPR002090">
    <property type="entry name" value="NHE-6/7/9"/>
</dbReference>
<keyword evidence="11 26" id="KW-0479">Metal-binding</keyword>
<feature type="domain" description="LIM zinc-binding" evidence="30">
    <location>
        <begin position="683"/>
        <end position="744"/>
    </location>
</feature>
<keyword evidence="15" id="KW-0221">Differentiation</keyword>
<dbReference type="FunFam" id="2.10.110.10:FF:000052">
    <property type="entry name" value="Four and a half LIM domains 1"/>
    <property type="match status" value="1"/>
</dbReference>
<evidence type="ECO:0000256" key="9">
    <source>
        <dbReference type="ARBA" id="ARBA00022499"/>
    </source>
</evidence>
<keyword evidence="18 29" id="KW-1133">Transmembrane helix</keyword>
<keyword evidence="13" id="KW-0967">Endosome</keyword>
<evidence type="ECO:0000256" key="4">
    <source>
        <dbReference type="ARBA" id="ARBA00007367"/>
    </source>
</evidence>
<dbReference type="SMART" id="SM00132">
    <property type="entry name" value="LIM"/>
    <property type="match status" value="4"/>
</dbReference>
<evidence type="ECO:0000256" key="6">
    <source>
        <dbReference type="ARBA" id="ARBA00022473"/>
    </source>
</evidence>
<evidence type="ECO:0000313" key="31">
    <source>
        <dbReference type="EMBL" id="KAG7322742.1"/>
    </source>
</evidence>
<keyword evidence="20 26" id="KW-0440">LIM domain</keyword>
<evidence type="ECO:0000256" key="17">
    <source>
        <dbReference type="ARBA" id="ARBA00022843"/>
    </source>
</evidence>
<dbReference type="InterPro" id="IPR004709">
    <property type="entry name" value="NaH_exchanger"/>
</dbReference>
<keyword evidence="9" id="KW-1017">Isopeptide bond</keyword>
<comment type="similarity">
    <text evidence="4 27">Belongs to the monovalent cation:proton antiporter 1 (CPA1) transporter (TC 2.A.36) family.</text>
</comment>
<reference evidence="31 32" key="1">
    <citation type="submission" date="2021-06" db="EMBL/GenBank/DDBJ databases">
        <title>Chromosome-level genome assembly of the red-tail catfish (Hemibagrus wyckioides).</title>
        <authorList>
            <person name="Shao F."/>
        </authorList>
    </citation>
    <scope>NUCLEOTIDE SEQUENCE [LARGE SCALE GENOMIC DNA]</scope>
    <source>
        <strain evidence="31">EC202008001</strain>
        <tissue evidence="31">Blood</tissue>
    </source>
</reference>
<evidence type="ECO:0000256" key="2">
    <source>
        <dbReference type="ARBA" id="ARBA00004496"/>
    </source>
</evidence>
<comment type="function">
    <text evidence="25">May have an involvement in muscle development or hypertrophy. Isoform 2 binds to RBP-J and plays a negative regulatory role in the RBP-J-mediated transcription in mammalian systems.</text>
</comment>
<evidence type="ECO:0000256" key="14">
    <source>
        <dbReference type="ARBA" id="ARBA00022771"/>
    </source>
</evidence>
<dbReference type="PRINTS" id="PR01088">
    <property type="entry name" value="NAHEXCHNGR6"/>
</dbReference>
<dbReference type="InterPro" id="IPR001781">
    <property type="entry name" value="Znf_LIM"/>
</dbReference>
<evidence type="ECO:0000259" key="30">
    <source>
        <dbReference type="PROSITE" id="PS50023"/>
    </source>
</evidence>
<evidence type="ECO:0000256" key="24">
    <source>
        <dbReference type="ARBA" id="ARBA00023201"/>
    </source>
</evidence>
<protein>
    <recommendedName>
        <fullName evidence="27">Sodium/hydrogen exchanger</fullName>
    </recommendedName>
</protein>
<evidence type="ECO:0000256" key="8">
    <source>
        <dbReference type="ARBA" id="ARBA00022490"/>
    </source>
</evidence>
<keyword evidence="23 29" id="KW-0472">Membrane</keyword>
<dbReference type="PRINTS" id="PR01084">
    <property type="entry name" value="NAHEXCHNGR"/>
</dbReference>